<dbReference type="GO" id="GO:0003924">
    <property type="term" value="F:GTPase activity"/>
    <property type="evidence" value="ECO:0007669"/>
    <property type="project" value="InterPro"/>
</dbReference>
<dbReference type="InterPro" id="IPR001806">
    <property type="entry name" value="Small_GTPase"/>
</dbReference>
<dbReference type="SMART" id="SM00175">
    <property type="entry name" value="RAB"/>
    <property type="match status" value="2"/>
</dbReference>
<dbReference type="PANTHER" id="PTHR24072">
    <property type="entry name" value="RHO FAMILY GTPASE"/>
    <property type="match status" value="1"/>
</dbReference>
<evidence type="ECO:0000256" key="7">
    <source>
        <dbReference type="ARBA" id="ARBA00023136"/>
    </source>
</evidence>
<dbReference type="InterPro" id="IPR003578">
    <property type="entry name" value="Small_GTPase_Rho"/>
</dbReference>
<dbReference type="FunFam" id="3.40.50.300:FF:000983">
    <property type="entry name" value="Rho family GTPase"/>
    <property type="match status" value="1"/>
</dbReference>
<comment type="subcellular location">
    <subcellularLocation>
        <location evidence="1">Cell membrane</location>
        <topology evidence="1">Lipid-anchor</topology>
        <orientation evidence="1">Cytoplasmic side</orientation>
    </subcellularLocation>
</comment>
<proteinExistence type="inferred from homology"/>
<keyword evidence="9" id="KW-0636">Prenylation</keyword>
<dbReference type="CDD" id="cd00157">
    <property type="entry name" value="Rho"/>
    <property type="match status" value="1"/>
</dbReference>
<dbReference type="InterPro" id="IPR005225">
    <property type="entry name" value="Small_GTP-bd"/>
</dbReference>
<comment type="caution">
    <text evidence="11">The sequence shown here is derived from an EMBL/GenBank/DDBJ whole genome shotgun (WGS) entry which is preliminary data.</text>
</comment>
<evidence type="ECO:0000256" key="1">
    <source>
        <dbReference type="ARBA" id="ARBA00004342"/>
    </source>
</evidence>
<dbReference type="OrthoDB" id="8830751at2759"/>
<accession>A0A814EVF8</accession>
<dbReference type="SUPFAM" id="SSF52540">
    <property type="entry name" value="P-loop containing nucleoside triphosphate hydrolases"/>
    <property type="match status" value="2"/>
</dbReference>
<evidence type="ECO:0000256" key="2">
    <source>
        <dbReference type="ARBA" id="ARBA00010142"/>
    </source>
</evidence>
<keyword evidence="6" id="KW-0342">GTP-binding</keyword>
<evidence type="ECO:0000256" key="3">
    <source>
        <dbReference type="ARBA" id="ARBA00022475"/>
    </source>
</evidence>
<dbReference type="EMBL" id="CAJNOJ010000054">
    <property type="protein sequence ID" value="CAF0974571.1"/>
    <property type="molecule type" value="Genomic_DNA"/>
</dbReference>
<dbReference type="InterPro" id="IPR027417">
    <property type="entry name" value="P-loop_NTPase"/>
</dbReference>
<comment type="similarity">
    <text evidence="2">Belongs to the small GTPase superfamily. Rho family.</text>
</comment>
<protein>
    <submittedName>
        <fullName evidence="11">Uncharacterized protein</fullName>
    </submittedName>
</protein>
<dbReference type="Gene3D" id="3.40.50.300">
    <property type="entry name" value="P-loop containing nucleotide triphosphate hydrolases"/>
    <property type="match status" value="2"/>
</dbReference>
<feature type="region of interest" description="Disordered" evidence="10">
    <location>
        <begin position="192"/>
        <end position="216"/>
    </location>
</feature>
<keyword evidence="4" id="KW-0488">Methylation</keyword>
<evidence type="ECO:0000313" key="12">
    <source>
        <dbReference type="Proteomes" id="UP000663852"/>
    </source>
</evidence>
<sequence length="412" mass="46226">MRTMTNNRQAPIQKSRKLVVVGDGMSGKTCLLFAFKDDEFTADHVPTVFDTYVAEIEVDNKTVDLALFDTAGQEDFDRLRPLSYPDTNVILMCYSVDNPVSASSIIEKWVPEVRHFCGKCPVILVACKIDLRTDPRTIEKLKTQGEKPVSTEAGKHLAAQIKADAFMECSAKTREGLQELFTLAARLSFKKRSSHKKQRKCKRRGSENLEPQMASNKKKVVEKSRKLVIVGDGGCGKTSLLYAFTQDVFDSNYAPTIFDTHATEIQVDNKRITLALFDTAGQEDFDRLRPLSYPDTDVVLICFRIDSSASASNVIEKWNPEVRHFCDQCPVILVGCKQDLRAGPQRAEKLRKNGDTFVTNEAGRKIAAQIKADAYMECSAKTREGVQDLFVLAARLSLKKRHLKKHSCSLFN</sequence>
<organism evidence="11 12">
    <name type="scientific">Adineta ricciae</name>
    <name type="common">Rotifer</name>
    <dbReference type="NCBI Taxonomy" id="249248"/>
    <lineage>
        <taxon>Eukaryota</taxon>
        <taxon>Metazoa</taxon>
        <taxon>Spiralia</taxon>
        <taxon>Gnathifera</taxon>
        <taxon>Rotifera</taxon>
        <taxon>Eurotatoria</taxon>
        <taxon>Bdelloidea</taxon>
        <taxon>Adinetida</taxon>
        <taxon>Adinetidae</taxon>
        <taxon>Adineta</taxon>
    </lineage>
</organism>
<dbReference type="Pfam" id="PF00071">
    <property type="entry name" value="Ras"/>
    <property type="match status" value="2"/>
</dbReference>
<keyword evidence="3" id="KW-1003">Cell membrane</keyword>
<dbReference type="FunFam" id="3.40.50.300:FF:001179">
    <property type="entry name" value="Rho family GTPase"/>
    <property type="match status" value="1"/>
</dbReference>
<keyword evidence="7" id="KW-0472">Membrane</keyword>
<feature type="compositionally biased region" description="Basic residues" evidence="10">
    <location>
        <begin position="192"/>
        <end position="203"/>
    </location>
</feature>
<reference evidence="11" key="1">
    <citation type="submission" date="2021-02" db="EMBL/GenBank/DDBJ databases">
        <authorList>
            <person name="Nowell W R."/>
        </authorList>
    </citation>
    <scope>NUCLEOTIDE SEQUENCE</scope>
</reference>
<keyword evidence="5" id="KW-0547">Nucleotide-binding</keyword>
<dbReference type="PROSITE" id="PS51419">
    <property type="entry name" value="RAB"/>
    <property type="match status" value="2"/>
</dbReference>
<dbReference type="GO" id="GO:0005886">
    <property type="term" value="C:plasma membrane"/>
    <property type="evidence" value="ECO:0007669"/>
    <property type="project" value="UniProtKB-SubCell"/>
</dbReference>
<evidence type="ECO:0000256" key="4">
    <source>
        <dbReference type="ARBA" id="ARBA00022481"/>
    </source>
</evidence>
<dbReference type="GO" id="GO:0007264">
    <property type="term" value="P:small GTPase-mediated signal transduction"/>
    <property type="evidence" value="ECO:0007669"/>
    <property type="project" value="InterPro"/>
</dbReference>
<dbReference type="SMART" id="SM00173">
    <property type="entry name" value="RAS"/>
    <property type="match status" value="2"/>
</dbReference>
<dbReference type="GO" id="GO:0005525">
    <property type="term" value="F:GTP binding"/>
    <property type="evidence" value="ECO:0007669"/>
    <property type="project" value="UniProtKB-KW"/>
</dbReference>
<dbReference type="PROSITE" id="PS51420">
    <property type="entry name" value="RHO"/>
    <property type="match status" value="2"/>
</dbReference>
<evidence type="ECO:0000256" key="10">
    <source>
        <dbReference type="SAM" id="MobiDB-lite"/>
    </source>
</evidence>
<dbReference type="PRINTS" id="PR00449">
    <property type="entry name" value="RASTRNSFRMNG"/>
</dbReference>
<dbReference type="PROSITE" id="PS51421">
    <property type="entry name" value="RAS"/>
    <property type="match status" value="2"/>
</dbReference>
<dbReference type="NCBIfam" id="TIGR00231">
    <property type="entry name" value="small_GTP"/>
    <property type="match status" value="2"/>
</dbReference>
<dbReference type="SMART" id="SM00174">
    <property type="entry name" value="RHO"/>
    <property type="match status" value="2"/>
</dbReference>
<dbReference type="AlphaFoldDB" id="A0A814EVF8"/>
<name>A0A814EVF8_ADIRI</name>
<evidence type="ECO:0000313" key="11">
    <source>
        <dbReference type="EMBL" id="CAF0974571.1"/>
    </source>
</evidence>
<gene>
    <name evidence="11" type="ORF">EDS130_LOCUS13544</name>
</gene>
<evidence type="ECO:0000256" key="8">
    <source>
        <dbReference type="ARBA" id="ARBA00023288"/>
    </source>
</evidence>
<dbReference type="Proteomes" id="UP000663852">
    <property type="component" value="Unassembled WGS sequence"/>
</dbReference>
<evidence type="ECO:0000256" key="5">
    <source>
        <dbReference type="ARBA" id="ARBA00022741"/>
    </source>
</evidence>
<evidence type="ECO:0000256" key="6">
    <source>
        <dbReference type="ARBA" id="ARBA00023134"/>
    </source>
</evidence>
<keyword evidence="8" id="KW-0449">Lipoprotein</keyword>
<evidence type="ECO:0000256" key="9">
    <source>
        <dbReference type="ARBA" id="ARBA00023289"/>
    </source>
</evidence>